<sequence length="189" mass="21598">MRPRPWLQRRTPGSRRGREEVWARTPSVFAVNALISFYCRILDYRLGRQRVLRGRRGLMELHSRWLGALEQGRSGVVAQTALIDMYMKCGRLDLAMLAFGSMAERSVVTWNVIIVGHATHGYGLDAVMLFHPKEAERVTVDDLSVIAILTALHTCWLGLRGFCECRWLYTFGCSCLLLLVSFQMHRAVE</sequence>
<reference evidence="3" key="1">
    <citation type="submission" date="2015-12" db="EMBL/GenBank/DDBJ databases">
        <title>Update maize B73 reference genome by single molecule sequencing technologies.</title>
        <authorList>
            <consortium name="Maize Genome Sequencing Project"/>
            <person name="Ware D."/>
        </authorList>
    </citation>
    <scope>NUCLEOTIDE SEQUENCE</scope>
    <source>
        <tissue evidence="3">Seedling</tissue>
    </source>
</reference>
<keyword evidence="1" id="KW-0677">Repeat</keyword>
<evidence type="ECO:0000313" key="3">
    <source>
        <dbReference type="EMBL" id="AQK98742.1"/>
    </source>
</evidence>
<dbReference type="Gene3D" id="1.25.40.10">
    <property type="entry name" value="Tetratricopeptide repeat domain"/>
    <property type="match status" value="1"/>
</dbReference>
<dbReference type="PANTHER" id="PTHR47926">
    <property type="entry name" value="PENTATRICOPEPTIDE REPEAT-CONTAINING PROTEIN"/>
    <property type="match status" value="1"/>
</dbReference>
<name>A0A1D6G6C3_MAIZE</name>
<dbReference type="InParanoid" id="A0A1D6G6C3"/>
<dbReference type="EMBL" id="CM000784">
    <property type="protein sequence ID" value="AQK98742.1"/>
    <property type="molecule type" value="Genomic_DNA"/>
</dbReference>
<dbReference type="GO" id="GO:0003723">
    <property type="term" value="F:RNA binding"/>
    <property type="evidence" value="ECO:0007669"/>
    <property type="project" value="InterPro"/>
</dbReference>
<dbReference type="IntAct" id="A0A1D6G6C3">
    <property type="interactions" value="1"/>
</dbReference>
<dbReference type="GO" id="GO:0009451">
    <property type="term" value="P:RNA modification"/>
    <property type="evidence" value="ECO:0007669"/>
    <property type="project" value="InterPro"/>
</dbReference>
<dbReference type="SMR" id="A0A1D6G6C3"/>
<keyword evidence="2" id="KW-0809">Transit peptide</keyword>
<dbReference type="PANTHER" id="PTHR47926:SF499">
    <property type="entry name" value="PENTATRICOPEPTIDE REPEAT-CONTAINING PROTEIN"/>
    <property type="match status" value="1"/>
</dbReference>
<dbReference type="AlphaFoldDB" id="A0A1D6G6C3"/>
<organism evidence="3">
    <name type="scientific">Zea mays</name>
    <name type="common">Maize</name>
    <dbReference type="NCBI Taxonomy" id="4577"/>
    <lineage>
        <taxon>Eukaryota</taxon>
        <taxon>Viridiplantae</taxon>
        <taxon>Streptophyta</taxon>
        <taxon>Embryophyta</taxon>
        <taxon>Tracheophyta</taxon>
        <taxon>Spermatophyta</taxon>
        <taxon>Magnoliopsida</taxon>
        <taxon>Liliopsida</taxon>
        <taxon>Poales</taxon>
        <taxon>Poaceae</taxon>
        <taxon>PACMAD clade</taxon>
        <taxon>Panicoideae</taxon>
        <taxon>Andropogonodae</taxon>
        <taxon>Andropogoneae</taxon>
        <taxon>Tripsacinae</taxon>
        <taxon>Zea</taxon>
    </lineage>
</organism>
<dbReference type="Pfam" id="PF01535">
    <property type="entry name" value="PPR"/>
    <property type="match status" value="2"/>
</dbReference>
<accession>A0A1D6G6C3</accession>
<dbReference type="InterPro" id="IPR046960">
    <property type="entry name" value="PPR_At4g14850-like_plant"/>
</dbReference>
<evidence type="ECO:0000256" key="2">
    <source>
        <dbReference type="ARBA" id="ARBA00022946"/>
    </source>
</evidence>
<protein>
    <submittedName>
        <fullName evidence="3">Pentatricopeptide repeat-containing protein</fullName>
    </submittedName>
</protein>
<dbReference type="InterPro" id="IPR002885">
    <property type="entry name" value="PPR_rpt"/>
</dbReference>
<evidence type="ECO:0000256" key="1">
    <source>
        <dbReference type="ARBA" id="ARBA00022737"/>
    </source>
</evidence>
<dbReference type="InterPro" id="IPR011990">
    <property type="entry name" value="TPR-like_helical_dom_sf"/>
</dbReference>
<gene>
    <name evidence="3" type="ORF">ZEAMMB73_Zm00001d012078</name>
</gene>
<proteinExistence type="predicted"/>